<comment type="caution">
    <text evidence="15">The sequence shown here is derived from an EMBL/GenBank/DDBJ whole genome shotgun (WGS) entry which is preliminary data.</text>
</comment>
<dbReference type="AlphaFoldDB" id="A0A2S5A3V2"/>
<dbReference type="SUPFAM" id="SSF49464">
    <property type="entry name" value="Carboxypeptidase regulatory domain-like"/>
    <property type="match status" value="1"/>
</dbReference>
<dbReference type="GO" id="GO:0044718">
    <property type="term" value="P:siderophore transmembrane transport"/>
    <property type="evidence" value="ECO:0007669"/>
    <property type="project" value="TreeGrafter"/>
</dbReference>
<feature type="domain" description="TonB-dependent receptor-like beta-barrel" evidence="13">
    <location>
        <begin position="341"/>
        <end position="681"/>
    </location>
</feature>
<keyword evidence="8 15" id="KW-0675">Receptor</keyword>
<dbReference type="InterPro" id="IPR012910">
    <property type="entry name" value="Plug_dom"/>
</dbReference>
<dbReference type="Pfam" id="PF13715">
    <property type="entry name" value="CarbopepD_reg_2"/>
    <property type="match status" value="1"/>
</dbReference>
<evidence type="ECO:0000256" key="11">
    <source>
        <dbReference type="RuleBase" id="RU003357"/>
    </source>
</evidence>
<evidence type="ECO:0000256" key="12">
    <source>
        <dbReference type="SAM" id="SignalP"/>
    </source>
</evidence>
<accession>A0A2S5A3V2</accession>
<reference evidence="15 16" key="1">
    <citation type="submission" date="2018-01" db="EMBL/GenBank/DDBJ databases">
        <authorList>
            <person name="Gaut B.S."/>
            <person name="Morton B.R."/>
            <person name="Clegg M.T."/>
            <person name="Duvall M.R."/>
        </authorList>
    </citation>
    <scope>NUCLEOTIDE SEQUENCE [LARGE SCALE GENOMIC DNA]</scope>
    <source>
        <strain evidence="15 16">HR-AV</strain>
    </source>
</reference>
<evidence type="ECO:0000256" key="3">
    <source>
        <dbReference type="ARBA" id="ARBA00022452"/>
    </source>
</evidence>
<gene>
    <name evidence="15" type="ORF">C3K47_07975</name>
</gene>
<evidence type="ECO:0000313" key="15">
    <source>
        <dbReference type="EMBL" id="POY36989.1"/>
    </source>
</evidence>
<dbReference type="OrthoDB" id="1109239at2"/>
<keyword evidence="16" id="KW-1185">Reference proteome</keyword>
<dbReference type="Pfam" id="PF07715">
    <property type="entry name" value="Plug"/>
    <property type="match status" value="1"/>
</dbReference>
<dbReference type="SUPFAM" id="SSF56935">
    <property type="entry name" value="Porins"/>
    <property type="match status" value="1"/>
</dbReference>
<evidence type="ECO:0000256" key="4">
    <source>
        <dbReference type="ARBA" id="ARBA00022692"/>
    </source>
</evidence>
<feature type="chain" id="PRO_5015429923" evidence="12">
    <location>
        <begin position="22"/>
        <end position="723"/>
    </location>
</feature>
<dbReference type="InterPro" id="IPR039426">
    <property type="entry name" value="TonB-dep_rcpt-like"/>
</dbReference>
<keyword evidence="2 10" id="KW-0813">Transport</keyword>
<evidence type="ECO:0000256" key="5">
    <source>
        <dbReference type="ARBA" id="ARBA00022729"/>
    </source>
</evidence>
<dbReference type="PANTHER" id="PTHR30069">
    <property type="entry name" value="TONB-DEPENDENT OUTER MEMBRANE RECEPTOR"/>
    <property type="match status" value="1"/>
</dbReference>
<evidence type="ECO:0000256" key="7">
    <source>
        <dbReference type="ARBA" id="ARBA00023136"/>
    </source>
</evidence>
<comment type="similarity">
    <text evidence="10 11">Belongs to the TonB-dependent receptor family.</text>
</comment>
<dbReference type="EMBL" id="PQVF01000005">
    <property type="protein sequence ID" value="POY36989.1"/>
    <property type="molecule type" value="Genomic_DNA"/>
</dbReference>
<evidence type="ECO:0000256" key="8">
    <source>
        <dbReference type="ARBA" id="ARBA00023170"/>
    </source>
</evidence>
<keyword evidence="4 10" id="KW-0812">Transmembrane</keyword>
<dbReference type="Pfam" id="PF00593">
    <property type="entry name" value="TonB_dep_Rec_b-barrel"/>
    <property type="match status" value="1"/>
</dbReference>
<dbReference type="Gene3D" id="2.170.130.10">
    <property type="entry name" value="TonB-dependent receptor, plug domain"/>
    <property type="match status" value="1"/>
</dbReference>
<sequence>MKKMNKVTLLILLLMSINAHAQHVFRAIVKDSLSQQPIVNVSVSEGKNKRSLSSDNGKVLFSDLQAGKHLIVFSLEGYDAKEIQITLPDTTWHVILLKAKQKELAEVTVIASSRNNLRMENSPLKVEVLGKEELEEENTIKPGNIASLLSDVSGIQIQQSSAVSGNANVRIQGLEGRYTQLLRDGVPLFDGFSGGFGVLQIPPLDLKQVELIKGCASTLYGSGAIGGLINLISKQPVEQQEAVATLNQTSLKESNVNLYASKRYNHFGYTFFTGLTHQNAADVNKDGFSDVPTLHSVVVHPRLFFYPNEKTKIIAGYTGTFENRLGGDMKVIGNKSDEIHRFFERNNIDRHSAELSLDHTFAKSDRLSVRASLSSFTRGISTADLYFKGRQVSYFTEAAVMVPFSKNSVVAGLNVSGNLFKKLPSDPIALNNFQNNTIGAFAHFTAWLPGNSTFELGLRGDHDNFGNFLLPRVALLHRFNDVWAARLGIGFSYKSPNPLAPQNIDYPIETIQPLPAGIKAERSLGYNAEVNYKKTIGENSSLFINHAFFFTEVRQPIVTIQLPDESVVFNNATKAINTKGLDTYIQLTLNGWEVYAGYTLTVAERKYLTTNQFLPLTTKHRVAFTLVKEFEEHWRFGLEGSYTGSQYRDNESKTPGYVFFAAMVERKFGKYVSLVLNTENLLDYRQSRYESLYTGTITNPTFKPLWAPIEGRVINMSLRIGLL</sequence>
<feature type="domain" description="TonB-dependent receptor plug" evidence="14">
    <location>
        <begin position="120"/>
        <end position="227"/>
    </location>
</feature>
<dbReference type="InterPro" id="IPR008969">
    <property type="entry name" value="CarboxyPept-like_regulatory"/>
</dbReference>
<dbReference type="PANTHER" id="PTHR30069:SF29">
    <property type="entry name" value="HEMOGLOBIN AND HEMOGLOBIN-HAPTOGLOBIN-BINDING PROTEIN 1-RELATED"/>
    <property type="match status" value="1"/>
</dbReference>
<dbReference type="GO" id="GO:0009279">
    <property type="term" value="C:cell outer membrane"/>
    <property type="evidence" value="ECO:0007669"/>
    <property type="project" value="UniProtKB-SubCell"/>
</dbReference>
<keyword evidence="6 11" id="KW-0798">TonB box</keyword>
<dbReference type="InterPro" id="IPR000531">
    <property type="entry name" value="Beta-barrel_TonB"/>
</dbReference>
<name>A0A2S5A3V2_9SPHI</name>
<evidence type="ECO:0000256" key="1">
    <source>
        <dbReference type="ARBA" id="ARBA00004571"/>
    </source>
</evidence>
<keyword evidence="3 10" id="KW-1134">Transmembrane beta strand</keyword>
<keyword evidence="7 10" id="KW-0472">Membrane</keyword>
<evidence type="ECO:0000313" key="16">
    <source>
        <dbReference type="Proteomes" id="UP000236893"/>
    </source>
</evidence>
<keyword evidence="5 12" id="KW-0732">Signal</keyword>
<evidence type="ECO:0000259" key="14">
    <source>
        <dbReference type="Pfam" id="PF07715"/>
    </source>
</evidence>
<dbReference type="InterPro" id="IPR037066">
    <property type="entry name" value="Plug_dom_sf"/>
</dbReference>
<comment type="subcellular location">
    <subcellularLocation>
        <location evidence="1 10">Cell outer membrane</location>
        <topology evidence="1 10">Multi-pass membrane protein</topology>
    </subcellularLocation>
</comment>
<dbReference type="PROSITE" id="PS52016">
    <property type="entry name" value="TONB_DEPENDENT_REC_3"/>
    <property type="match status" value="1"/>
</dbReference>
<organism evidence="15 16">
    <name type="scientific">Solitalea longa</name>
    <dbReference type="NCBI Taxonomy" id="2079460"/>
    <lineage>
        <taxon>Bacteria</taxon>
        <taxon>Pseudomonadati</taxon>
        <taxon>Bacteroidota</taxon>
        <taxon>Sphingobacteriia</taxon>
        <taxon>Sphingobacteriales</taxon>
        <taxon>Sphingobacteriaceae</taxon>
        <taxon>Solitalea</taxon>
    </lineage>
</organism>
<evidence type="ECO:0000256" key="10">
    <source>
        <dbReference type="PROSITE-ProRule" id="PRU01360"/>
    </source>
</evidence>
<protein>
    <submittedName>
        <fullName evidence="15">TonB-dependent receptor</fullName>
    </submittedName>
</protein>
<evidence type="ECO:0000259" key="13">
    <source>
        <dbReference type="Pfam" id="PF00593"/>
    </source>
</evidence>
<evidence type="ECO:0000256" key="9">
    <source>
        <dbReference type="ARBA" id="ARBA00023237"/>
    </source>
</evidence>
<evidence type="ECO:0000256" key="2">
    <source>
        <dbReference type="ARBA" id="ARBA00022448"/>
    </source>
</evidence>
<keyword evidence="9 10" id="KW-0998">Cell outer membrane</keyword>
<dbReference type="Proteomes" id="UP000236893">
    <property type="component" value="Unassembled WGS sequence"/>
</dbReference>
<evidence type="ECO:0000256" key="6">
    <source>
        <dbReference type="ARBA" id="ARBA00023077"/>
    </source>
</evidence>
<dbReference type="GO" id="GO:0015344">
    <property type="term" value="F:siderophore uptake transmembrane transporter activity"/>
    <property type="evidence" value="ECO:0007669"/>
    <property type="project" value="TreeGrafter"/>
</dbReference>
<dbReference type="Gene3D" id="2.40.170.20">
    <property type="entry name" value="TonB-dependent receptor, beta-barrel domain"/>
    <property type="match status" value="1"/>
</dbReference>
<dbReference type="InterPro" id="IPR036942">
    <property type="entry name" value="Beta-barrel_TonB_sf"/>
</dbReference>
<proteinExistence type="inferred from homology"/>
<feature type="signal peptide" evidence="12">
    <location>
        <begin position="1"/>
        <end position="21"/>
    </location>
</feature>